<proteinExistence type="predicted"/>
<accession>A0ABT6DFU5</accession>
<dbReference type="EMBL" id="JANRMI010000001">
    <property type="protein sequence ID" value="MDG0814819.1"/>
    <property type="molecule type" value="Genomic_DNA"/>
</dbReference>
<organism evidence="2 3">
    <name type="scientific">Bdellovibrio svalbardensis</name>
    <dbReference type="NCBI Taxonomy" id="2972972"/>
    <lineage>
        <taxon>Bacteria</taxon>
        <taxon>Pseudomonadati</taxon>
        <taxon>Bdellovibrionota</taxon>
        <taxon>Bdellovibrionia</taxon>
        <taxon>Bdellovibrionales</taxon>
        <taxon>Pseudobdellovibrionaceae</taxon>
        <taxon>Bdellovibrio</taxon>
    </lineage>
</organism>
<keyword evidence="3" id="KW-1185">Reference proteome</keyword>
<evidence type="ECO:0000256" key="1">
    <source>
        <dbReference type="SAM" id="Phobius"/>
    </source>
</evidence>
<dbReference type="RefSeq" id="WP_277576304.1">
    <property type="nucleotide sequence ID" value="NZ_JANRMI010000001.1"/>
</dbReference>
<evidence type="ECO:0000313" key="2">
    <source>
        <dbReference type="EMBL" id="MDG0814819.1"/>
    </source>
</evidence>
<reference evidence="2" key="1">
    <citation type="submission" date="2022-08" db="EMBL/GenBank/DDBJ databases">
        <title>Novel Bdellovibrio Species Isolated from Svalbard: Designation Bdellovibrio svalbardensis.</title>
        <authorList>
            <person name="Mitchell R.J."/>
            <person name="Choi S.Y."/>
        </authorList>
    </citation>
    <scope>NUCLEOTIDE SEQUENCE</scope>
    <source>
        <strain evidence="2">PAP01</strain>
    </source>
</reference>
<keyword evidence="1" id="KW-1133">Transmembrane helix</keyword>
<gene>
    <name evidence="2" type="ORF">NWE73_00480</name>
</gene>
<dbReference type="Proteomes" id="UP001152321">
    <property type="component" value="Unassembled WGS sequence"/>
</dbReference>
<evidence type="ECO:0000313" key="3">
    <source>
        <dbReference type="Proteomes" id="UP001152321"/>
    </source>
</evidence>
<sequence length="112" mass="13021">MLRISLKQPFFTILLAVEILYLALALMIPPLPGWKMFSHVDWVESVSLKDDRGHEVPLRGYLPETYYDFSASTAQSVATFICKKHQEIPHWILQVERESYELQASDCIPRKK</sequence>
<feature type="transmembrane region" description="Helical" evidence="1">
    <location>
        <begin position="9"/>
        <end position="28"/>
    </location>
</feature>
<comment type="caution">
    <text evidence="2">The sequence shown here is derived from an EMBL/GenBank/DDBJ whole genome shotgun (WGS) entry which is preliminary data.</text>
</comment>
<keyword evidence="1" id="KW-0812">Transmembrane</keyword>
<protein>
    <submittedName>
        <fullName evidence="2">Uncharacterized protein</fullName>
    </submittedName>
</protein>
<name>A0ABT6DFU5_9BACT</name>
<keyword evidence="1" id="KW-0472">Membrane</keyword>